<evidence type="ECO:0000256" key="12">
    <source>
        <dbReference type="SAM" id="MobiDB-lite"/>
    </source>
</evidence>
<dbReference type="STRING" id="38772.ENSGAGP00000025912"/>
<dbReference type="Pfam" id="PF18016">
    <property type="entry name" value="SAM_3"/>
    <property type="match status" value="1"/>
</dbReference>
<dbReference type="Ensembl" id="ENSGAGT00000029476.1">
    <property type="protein sequence ID" value="ENSGAGP00000025912.1"/>
    <property type="gene ID" value="ENSGAGG00000018917.1"/>
</dbReference>
<dbReference type="GO" id="GO:0032587">
    <property type="term" value="C:ruffle membrane"/>
    <property type="evidence" value="ECO:0007669"/>
    <property type="project" value="TreeGrafter"/>
</dbReference>
<dbReference type="PANTHER" id="PTHR12287:SF19">
    <property type="entry name" value="EPIDERMAL GROWTH FACTOR RECEPTOR KINASE SUBSTRATE 8-LIKE PROTEIN 1"/>
    <property type="match status" value="1"/>
</dbReference>
<dbReference type="InterPro" id="IPR035462">
    <property type="entry name" value="Eps8_SH3"/>
</dbReference>
<feature type="compositionally biased region" description="Polar residues" evidence="12">
    <location>
        <begin position="587"/>
        <end position="597"/>
    </location>
</feature>
<evidence type="ECO:0000256" key="6">
    <source>
        <dbReference type="ARBA" id="ARBA00023054"/>
    </source>
</evidence>
<evidence type="ECO:0000256" key="7">
    <source>
        <dbReference type="ARBA" id="ARBA00058563"/>
    </source>
</evidence>
<feature type="domain" description="SH3" evidence="13">
    <location>
        <begin position="516"/>
        <end position="575"/>
    </location>
</feature>
<evidence type="ECO:0000256" key="3">
    <source>
        <dbReference type="ARBA" id="ARBA00022443"/>
    </source>
</evidence>
<dbReference type="InterPro" id="IPR033928">
    <property type="entry name" value="EPS8_PTB"/>
</dbReference>
<dbReference type="InterPro" id="IPR013761">
    <property type="entry name" value="SAM/pointed_sf"/>
</dbReference>
<protein>
    <recommendedName>
        <fullName evidence="9">Epidermal growth factor receptor kinase substrate 8-like protein 1</fullName>
    </recommendedName>
    <alternativeName>
        <fullName evidence="10">Epidermal growth factor receptor pathway substrate 8-related protein 1</fullName>
    </alternativeName>
</protein>
<feature type="region of interest" description="Disordered" evidence="12">
    <location>
        <begin position="1"/>
        <end position="71"/>
    </location>
</feature>
<dbReference type="InterPro" id="IPR001452">
    <property type="entry name" value="SH3_domain"/>
</dbReference>
<dbReference type="Pfam" id="PF22975">
    <property type="entry name" value="EPS8_2nd"/>
    <property type="match status" value="1"/>
</dbReference>
<dbReference type="PROSITE" id="PS50002">
    <property type="entry name" value="SH3"/>
    <property type="match status" value="1"/>
</dbReference>
<dbReference type="GO" id="GO:0035023">
    <property type="term" value="P:regulation of Rho protein signal transduction"/>
    <property type="evidence" value="ECO:0007669"/>
    <property type="project" value="TreeGrafter"/>
</dbReference>
<name>A0A452IDI2_9SAUR</name>
<dbReference type="GO" id="GO:1900029">
    <property type="term" value="P:positive regulation of ruffle assembly"/>
    <property type="evidence" value="ECO:0007669"/>
    <property type="project" value="TreeGrafter"/>
</dbReference>
<dbReference type="PANTHER" id="PTHR12287">
    <property type="entry name" value="EPIDERMAL GROWTH FACTOR RECEPTOR KINASE SUBSTRATE EPS8-RELATED PROTEIN"/>
    <property type="match status" value="1"/>
</dbReference>
<dbReference type="GO" id="GO:0003779">
    <property type="term" value="F:actin binding"/>
    <property type="evidence" value="ECO:0007669"/>
    <property type="project" value="TreeGrafter"/>
</dbReference>
<dbReference type="InterPro" id="IPR055093">
    <property type="entry name" value="EPS8_2nd"/>
</dbReference>
<reference evidence="15" key="1">
    <citation type="journal article" date="2017" name="PLoS ONE">
        <title>The Agassiz's desert tortoise genome provides a resource for the conservation of a threatened species.</title>
        <authorList>
            <person name="Tollis M."/>
            <person name="DeNardo D.F."/>
            <person name="Cornelius J.A."/>
            <person name="Dolby G.A."/>
            <person name="Edwards T."/>
            <person name="Henen B.T."/>
            <person name="Karl A.E."/>
            <person name="Murphy R.W."/>
            <person name="Kusumi K."/>
        </authorList>
    </citation>
    <scope>NUCLEOTIDE SEQUENCE [LARGE SCALE GENOMIC DNA]</scope>
</reference>
<reference evidence="14" key="2">
    <citation type="submission" date="2025-08" db="UniProtKB">
        <authorList>
            <consortium name="Ensembl"/>
        </authorList>
    </citation>
    <scope>IDENTIFICATION</scope>
</reference>
<comment type="subunit">
    <text evidence="8">Interacts with ABI1. Part of a complex that contains SOS1, ABI1 and EPS8L2. Associates with F-actin.</text>
</comment>
<keyword evidence="15" id="KW-1185">Reference proteome</keyword>
<dbReference type="Proteomes" id="UP000291020">
    <property type="component" value="Unassembled WGS sequence"/>
</dbReference>
<dbReference type="InterPro" id="IPR013625">
    <property type="entry name" value="PTB"/>
</dbReference>
<evidence type="ECO:0000313" key="15">
    <source>
        <dbReference type="Proteomes" id="UP000291020"/>
    </source>
</evidence>
<dbReference type="SUPFAM" id="SSF50729">
    <property type="entry name" value="PH domain-like"/>
    <property type="match status" value="1"/>
</dbReference>
<dbReference type="GO" id="GO:0031982">
    <property type="term" value="C:vesicle"/>
    <property type="evidence" value="ECO:0007669"/>
    <property type="project" value="TreeGrafter"/>
</dbReference>
<comment type="similarity">
    <text evidence="2">Belongs to the EPS8 family.</text>
</comment>
<evidence type="ECO:0000256" key="11">
    <source>
        <dbReference type="PROSITE-ProRule" id="PRU00192"/>
    </source>
</evidence>
<dbReference type="InterPro" id="IPR011993">
    <property type="entry name" value="PH-like_dom_sf"/>
</dbReference>
<dbReference type="GO" id="GO:0005737">
    <property type="term" value="C:cytoplasm"/>
    <property type="evidence" value="ECO:0007669"/>
    <property type="project" value="UniProtKB-SubCell"/>
</dbReference>
<dbReference type="CDD" id="cd09540">
    <property type="entry name" value="SAM_EPS8-like"/>
    <property type="match status" value="1"/>
</dbReference>
<dbReference type="InterPro" id="IPR039801">
    <property type="entry name" value="EPS8-like"/>
</dbReference>
<dbReference type="FunFam" id="2.30.30.40:FF:000071">
    <property type="entry name" value="Epidermal growth factor receptor kinase substrate 8"/>
    <property type="match status" value="1"/>
</dbReference>
<reference evidence="14" key="3">
    <citation type="submission" date="2025-09" db="UniProtKB">
        <authorList>
            <consortium name="Ensembl"/>
        </authorList>
    </citation>
    <scope>IDENTIFICATION</scope>
</reference>
<keyword evidence="5" id="KW-0597">Phosphoprotein</keyword>
<dbReference type="FunFam" id="1.10.150.50:FF:000023">
    <property type="entry name" value="Epidermal growth factor receptor kinase substrate 8"/>
    <property type="match status" value="1"/>
</dbReference>
<keyword evidence="4" id="KW-0963">Cytoplasm</keyword>
<sequence length="741" mass="81485">MGASAPQRGQAPGPIPSPPEPASPCPGAGWEPAPPRGDRPRAPFPAPLSQPVPALGLDGSQRPPRGDRPLPHSPFIICPSLYTEQRKKYSNFIMADVSQYTVNHLVTFPVGEAAELHSVEDAVRKVAAMDAQGQLWAQEMLLQVTGSAIRLLDVHSKEELESYGLAGVLRCEAVLPSARAHSLLLLVCQEPQQTQPDAHFFQCTHIGAEPIREDINSALLGFTSGSNAQRKEALRWEAVRGGEIRRVRDEARLGLHVHPIPWWRGGDDLLQSPPAPSWQGFGGWGSGGCTEGPGPPAHPQASAYHLPPPQELLNRIFDDIEAFVGKLQKSAEAFRVLKQLKRPNRGRRREPGEGLLTLRARPPLMEEFQDTLAKLKYSFSLLARLQSNILNPTSEELVHFLFGPLKMVVESSGGPEFASEIRSPMLTLEAVTLLRGCLGAQEAELWGSLGDDWTRPRVEFPGDYAAPYTLSFQSGWAPPRLGPDGQPWEDPVETQHRHELRRAQVTGVGKSHGRTEESRLVSCTYDFVARNSNELSVLQGEVLEVLDNTKKWWKVQNRSGQQGYVPFNILSPLPATQNRGPGDPLNGTGSADCSPRQTRAPVSPAIWERLSRPAERLNEELLQRLAAGRGTPAKPFRVHRAPDTSVPLDHDSDPAQVQAWLEAKGFEPLTVSTLGVLNGSQLFSLSKAEFQAVSPEEGARVYSQVTVHKAMLEDFRKTSELEAVMEKRKRKLEGKTEASRS</sequence>
<accession>A0A452IDI2</accession>
<evidence type="ECO:0000256" key="2">
    <source>
        <dbReference type="ARBA" id="ARBA00006197"/>
    </source>
</evidence>
<evidence type="ECO:0000313" key="14">
    <source>
        <dbReference type="Ensembl" id="ENSGAGP00000025912.1"/>
    </source>
</evidence>
<dbReference type="Pfam" id="PF00018">
    <property type="entry name" value="SH3_1"/>
    <property type="match status" value="1"/>
</dbReference>
<evidence type="ECO:0000259" key="13">
    <source>
        <dbReference type="PROSITE" id="PS50002"/>
    </source>
</evidence>
<evidence type="ECO:0000256" key="10">
    <source>
        <dbReference type="ARBA" id="ARBA00077699"/>
    </source>
</evidence>
<dbReference type="Pfam" id="PF08416">
    <property type="entry name" value="PTB"/>
    <property type="match status" value="1"/>
</dbReference>
<evidence type="ECO:0000256" key="9">
    <source>
        <dbReference type="ARBA" id="ARBA00067142"/>
    </source>
</evidence>
<evidence type="ECO:0000256" key="5">
    <source>
        <dbReference type="ARBA" id="ARBA00022553"/>
    </source>
</evidence>
<feature type="compositionally biased region" description="Pro residues" evidence="12">
    <location>
        <begin position="13"/>
        <end position="24"/>
    </location>
</feature>
<dbReference type="GO" id="GO:0007266">
    <property type="term" value="P:Rho protein signal transduction"/>
    <property type="evidence" value="ECO:0007669"/>
    <property type="project" value="TreeGrafter"/>
</dbReference>
<evidence type="ECO:0000256" key="4">
    <source>
        <dbReference type="ARBA" id="ARBA00022490"/>
    </source>
</evidence>
<dbReference type="InterPro" id="IPR041418">
    <property type="entry name" value="SAM_3"/>
</dbReference>
<comment type="function">
    <text evidence="7">Stimulates guanine exchange activity of SOS1. May play a role in membrane ruffling and remodeling of the actin cytoskeleton.</text>
</comment>
<proteinExistence type="inferred from homology"/>
<comment type="subcellular location">
    <subcellularLocation>
        <location evidence="1">Cytoplasm</location>
    </subcellularLocation>
</comment>
<evidence type="ECO:0000256" key="8">
    <source>
        <dbReference type="ARBA" id="ARBA00065375"/>
    </source>
</evidence>
<evidence type="ECO:0000256" key="1">
    <source>
        <dbReference type="ARBA" id="ARBA00004496"/>
    </source>
</evidence>
<keyword evidence="6" id="KW-0175">Coiled coil</keyword>
<dbReference type="CDD" id="cd01210">
    <property type="entry name" value="PTB_EPS8"/>
    <property type="match status" value="1"/>
</dbReference>
<dbReference type="CDD" id="cd11764">
    <property type="entry name" value="SH3_Eps8"/>
    <property type="match status" value="1"/>
</dbReference>
<dbReference type="Gene3D" id="1.10.150.50">
    <property type="entry name" value="Transcription Factor, Ets-1"/>
    <property type="match status" value="1"/>
</dbReference>
<keyword evidence="3 11" id="KW-0728">SH3 domain</keyword>
<dbReference type="SMART" id="SM00326">
    <property type="entry name" value="SH3"/>
    <property type="match status" value="1"/>
</dbReference>
<feature type="region of interest" description="Disordered" evidence="12">
    <location>
        <begin position="579"/>
        <end position="601"/>
    </location>
</feature>
<organism evidence="14 15">
    <name type="scientific">Gopherus agassizii</name>
    <name type="common">Agassiz's desert tortoise</name>
    <dbReference type="NCBI Taxonomy" id="38772"/>
    <lineage>
        <taxon>Eukaryota</taxon>
        <taxon>Metazoa</taxon>
        <taxon>Chordata</taxon>
        <taxon>Craniata</taxon>
        <taxon>Vertebrata</taxon>
        <taxon>Euteleostomi</taxon>
        <taxon>Archelosauria</taxon>
        <taxon>Testudinata</taxon>
        <taxon>Testudines</taxon>
        <taxon>Cryptodira</taxon>
        <taxon>Durocryptodira</taxon>
        <taxon>Testudinoidea</taxon>
        <taxon>Testudinidae</taxon>
        <taxon>Gopherus</taxon>
    </lineage>
</organism>
<dbReference type="Gene3D" id="2.30.29.30">
    <property type="entry name" value="Pleckstrin-homology domain (PH domain)/Phosphotyrosine-binding domain (PTB)"/>
    <property type="match status" value="1"/>
</dbReference>
<dbReference type="InterPro" id="IPR036028">
    <property type="entry name" value="SH3-like_dom_sf"/>
</dbReference>
<dbReference type="SUPFAM" id="SSF50044">
    <property type="entry name" value="SH3-domain"/>
    <property type="match status" value="1"/>
</dbReference>
<dbReference type="AlphaFoldDB" id="A0A452IDI2"/>
<dbReference type="Gene3D" id="2.30.30.40">
    <property type="entry name" value="SH3 Domains"/>
    <property type="match status" value="1"/>
</dbReference>
<dbReference type="FunFam" id="2.30.29.30:FF:000261">
    <property type="entry name" value="Epidermal growth factor receptor kinase substrate 8-like protein 1"/>
    <property type="match status" value="1"/>
</dbReference>